<keyword evidence="3" id="KW-1185">Reference proteome</keyword>
<dbReference type="PANTHER" id="PTHR36974:SF1">
    <property type="entry name" value="DOXX FAMILY MEMBRANE PROTEIN"/>
    <property type="match status" value="1"/>
</dbReference>
<gene>
    <name evidence="2" type="ordered locus">Ccan_06220</name>
</gene>
<feature type="transmembrane region" description="Helical" evidence="1">
    <location>
        <begin position="18"/>
        <end position="38"/>
    </location>
</feature>
<dbReference type="PANTHER" id="PTHR36974">
    <property type="entry name" value="MEMBRANE PROTEIN-RELATED"/>
    <property type="match status" value="1"/>
</dbReference>
<name>F9YT00_CAPCC</name>
<feature type="transmembrane region" description="Helical" evidence="1">
    <location>
        <begin position="78"/>
        <end position="100"/>
    </location>
</feature>
<dbReference type="KEGG" id="ccm:Ccan_06220"/>
<feature type="transmembrane region" description="Helical" evidence="1">
    <location>
        <begin position="50"/>
        <end position="66"/>
    </location>
</feature>
<dbReference type="AlphaFoldDB" id="F9YT00"/>
<keyword evidence="1" id="KW-0472">Membrane</keyword>
<dbReference type="eggNOG" id="COG4270">
    <property type="taxonomic scope" value="Bacteria"/>
</dbReference>
<dbReference type="Proteomes" id="UP000008895">
    <property type="component" value="Chromosome"/>
</dbReference>
<evidence type="ECO:0000313" key="2">
    <source>
        <dbReference type="EMBL" id="AEK22742.1"/>
    </source>
</evidence>
<evidence type="ECO:0000313" key="3">
    <source>
        <dbReference type="Proteomes" id="UP000008895"/>
    </source>
</evidence>
<protein>
    <submittedName>
        <fullName evidence="2">Membrane protein-like protein</fullName>
    </submittedName>
</protein>
<organism evidence="2 3">
    <name type="scientific">Capnocytophaga canimorsus (strain 5)</name>
    <dbReference type="NCBI Taxonomy" id="860228"/>
    <lineage>
        <taxon>Bacteria</taxon>
        <taxon>Pseudomonadati</taxon>
        <taxon>Bacteroidota</taxon>
        <taxon>Flavobacteriia</taxon>
        <taxon>Flavobacteriales</taxon>
        <taxon>Flavobacteriaceae</taxon>
        <taxon>Capnocytophaga</taxon>
    </lineage>
</organism>
<dbReference type="HOGENOM" id="CLU_128738_4_1_10"/>
<feature type="transmembrane region" description="Helical" evidence="1">
    <location>
        <begin position="107"/>
        <end position="126"/>
    </location>
</feature>
<accession>F9YT00</accession>
<evidence type="ECO:0000256" key="1">
    <source>
        <dbReference type="SAM" id="Phobius"/>
    </source>
</evidence>
<reference evidence="2 3" key="1">
    <citation type="journal article" date="2011" name="J. Bacteriol.">
        <title>Complete genome sequence of the dog commensal and human pathogen Capnocytophaga canimorsus strain 5.</title>
        <authorList>
            <person name="Manfredi P."/>
            <person name="Pagni M."/>
            <person name="Cornelis G.R."/>
        </authorList>
    </citation>
    <scope>NUCLEOTIDE SEQUENCE [LARGE SCALE GENOMIC DNA]</scope>
    <source>
        <strain evidence="3">5</strain>
    </source>
</reference>
<sequence length="169" mass="19759">MARFFSFQLLIFALKKNMIPLLLLFSVFLLTFFGLKWLKKKNAISISGRLALSIMFLFTATGHFFFTKGMAMMIPEFLPYKIEIVYVTGVLELLFSVGILLPKTRKLTAWSIIIFLFLVLPANIYASLHHINYQTATFDGNGTDYLWFRIPMQLLLVFWTYFFCLKKHE</sequence>
<dbReference type="STRING" id="860228.Ccan_06220"/>
<keyword evidence="1" id="KW-1133">Transmembrane helix</keyword>
<dbReference type="EMBL" id="CP002113">
    <property type="protein sequence ID" value="AEK22742.1"/>
    <property type="molecule type" value="Genomic_DNA"/>
</dbReference>
<feature type="transmembrane region" description="Helical" evidence="1">
    <location>
        <begin position="146"/>
        <end position="165"/>
    </location>
</feature>
<keyword evidence="1" id="KW-0812">Transmembrane</keyword>
<proteinExistence type="predicted"/>